<keyword evidence="2" id="KW-1185">Reference proteome</keyword>
<feature type="non-terminal residue" evidence="1">
    <location>
        <position position="105"/>
    </location>
</feature>
<protein>
    <submittedName>
        <fullName evidence="1">Uncharacterized protein</fullName>
    </submittedName>
</protein>
<evidence type="ECO:0000313" key="1">
    <source>
        <dbReference type="EMBL" id="TFK97652.1"/>
    </source>
</evidence>
<dbReference type="AlphaFoldDB" id="A0A5C3Q6N4"/>
<evidence type="ECO:0000313" key="2">
    <source>
        <dbReference type="Proteomes" id="UP000305067"/>
    </source>
</evidence>
<gene>
    <name evidence="1" type="ORF">BDV98DRAFT_573976</name>
</gene>
<proteinExistence type="predicted"/>
<name>A0A5C3Q6N4_9AGAR</name>
<reference evidence="1 2" key="1">
    <citation type="journal article" date="2019" name="Nat. Ecol. Evol.">
        <title>Megaphylogeny resolves global patterns of mushroom evolution.</title>
        <authorList>
            <person name="Varga T."/>
            <person name="Krizsan K."/>
            <person name="Foldi C."/>
            <person name="Dima B."/>
            <person name="Sanchez-Garcia M."/>
            <person name="Sanchez-Ramirez S."/>
            <person name="Szollosi G.J."/>
            <person name="Szarkandi J.G."/>
            <person name="Papp V."/>
            <person name="Albert L."/>
            <person name="Andreopoulos W."/>
            <person name="Angelini C."/>
            <person name="Antonin V."/>
            <person name="Barry K.W."/>
            <person name="Bougher N.L."/>
            <person name="Buchanan P."/>
            <person name="Buyck B."/>
            <person name="Bense V."/>
            <person name="Catcheside P."/>
            <person name="Chovatia M."/>
            <person name="Cooper J."/>
            <person name="Damon W."/>
            <person name="Desjardin D."/>
            <person name="Finy P."/>
            <person name="Geml J."/>
            <person name="Haridas S."/>
            <person name="Hughes K."/>
            <person name="Justo A."/>
            <person name="Karasinski D."/>
            <person name="Kautmanova I."/>
            <person name="Kiss B."/>
            <person name="Kocsube S."/>
            <person name="Kotiranta H."/>
            <person name="LaButti K.M."/>
            <person name="Lechner B.E."/>
            <person name="Liimatainen K."/>
            <person name="Lipzen A."/>
            <person name="Lukacs Z."/>
            <person name="Mihaltcheva S."/>
            <person name="Morgado L.N."/>
            <person name="Niskanen T."/>
            <person name="Noordeloos M.E."/>
            <person name="Ohm R.A."/>
            <person name="Ortiz-Santana B."/>
            <person name="Ovrebo C."/>
            <person name="Racz N."/>
            <person name="Riley R."/>
            <person name="Savchenko A."/>
            <person name="Shiryaev A."/>
            <person name="Soop K."/>
            <person name="Spirin V."/>
            <person name="Szebenyi C."/>
            <person name="Tomsovsky M."/>
            <person name="Tulloss R.E."/>
            <person name="Uehling J."/>
            <person name="Grigoriev I.V."/>
            <person name="Vagvolgyi C."/>
            <person name="Papp T."/>
            <person name="Martin F.M."/>
            <person name="Miettinen O."/>
            <person name="Hibbett D.S."/>
            <person name="Nagy L.G."/>
        </authorList>
    </citation>
    <scope>NUCLEOTIDE SEQUENCE [LARGE SCALE GENOMIC DNA]</scope>
    <source>
        <strain evidence="1 2">CBS 309.79</strain>
    </source>
</reference>
<dbReference type="Proteomes" id="UP000305067">
    <property type="component" value="Unassembled WGS sequence"/>
</dbReference>
<organism evidence="1 2">
    <name type="scientific">Pterulicium gracile</name>
    <dbReference type="NCBI Taxonomy" id="1884261"/>
    <lineage>
        <taxon>Eukaryota</taxon>
        <taxon>Fungi</taxon>
        <taxon>Dikarya</taxon>
        <taxon>Basidiomycota</taxon>
        <taxon>Agaricomycotina</taxon>
        <taxon>Agaricomycetes</taxon>
        <taxon>Agaricomycetidae</taxon>
        <taxon>Agaricales</taxon>
        <taxon>Pleurotineae</taxon>
        <taxon>Pterulaceae</taxon>
        <taxon>Pterulicium</taxon>
    </lineage>
</organism>
<accession>A0A5C3Q6N4</accession>
<sequence length="105" mass="11378">MKARWAVLSYLTTLELVPVTRPKLVVISVDIAERASGLARHRTRTSSQSTSSTRMAAVARDGWISYDINPPLRTSDLRALLGLRFHSSGGEALRFITIGAEGGPA</sequence>
<dbReference type="EMBL" id="ML178845">
    <property type="protein sequence ID" value="TFK97652.1"/>
    <property type="molecule type" value="Genomic_DNA"/>
</dbReference>